<protein>
    <recommendedName>
        <fullName evidence="1">Serpin domain-containing protein</fullName>
    </recommendedName>
</protein>
<dbReference type="InterPro" id="IPR036186">
    <property type="entry name" value="Serpin_sf"/>
</dbReference>
<organism evidence="2 3">
    <name type="scientific">Blattamonas nauphoetae</name>
    <dbReference type="NCBI Taxonomy" id="2049346"/>
    <lineage>
        <taxon>Eukaryota</taxon>
        <taxon>Metamonada</taxon>
        <taxon>Preaxostyla</taxon>
        <taxon>Oxymonadida</taxon>
        <taxon>Blattamonas</taxon>
    </lineage>
</organism>
<keyword evidence="3" id="KW-1185">Reference proteome</keyword>
<proteinExistence type="predicted"/>
<dbReference type="Proteomes" id="UP001281761">
    <property type="component" value="Unassembled WGS sequence"/>
</dbReference>
<dbReference type="InterPro" id="IPR023796">
    <property type="entry name" value="Serpin_dom"/>
</dbReference>
<comment type="caution">
    <text evidence="2">The sequence shown here is derived from an EMBL/GenBank/DDBJ whole genome shotgun (WGS) entry which is preliminary data.</text>
</comment>
<dbReference type="EMBL" id="JARBJD010000066">
    <property type="protein sequence ID" value="KAK2955451.1"/>
    <property type="molecule type" value="Genomic_DNA"/>
</dbReference>
<accession>A0ABQ9XVD8</accession>
<sequence length="217" mass="23966">MGVAFSDSAEFPRISREPVKIDQVIHKTVLKVTENGVEAAAVTVVKMQGRAKSVTRLPILCFNRPFIVVLADKRHDLIFFEGDSCHIGSVPRLYLSCFDLSGRDLNNPLQAVEERVVPPFRTNRDDVRCVVEVPDVTSKSEEEGDTNFIVFVPLSSNSPPETDPNTAGMSASPFLIVQPETTIFPNDTEMAGLVCEEAKRMVSEERVSTELAEDVVN</sequence>
<dbReference type="InterPro" id="IPR023795">
    <property type="entry name" value="Serpin_CS"/>
</dbReference>
<dbReference type="Pfam" id="PF00079">
    <property type="entry name" value="Serpin"/>
    <property type="match status" value="1"/>
</dbReference>
<gene>
    <name evidence="2" type="ORF">BLNAU_9498</name>
</gene>
<dbReference type="PROSITE" id="PS00284">
    <property type="entry name" value="SERPIN"/>
    <property type="match status" value="1"/>
</dbReference>
<evidence type="ECO:0000313" key="2">
    <source>
        <dbReference type="EMBL" id="KAK2955451.1"/>
    </source>
</evidence>
<dbReference type="Gene3D" id="3.30.497.10">
    <property type="entry name" value="Antithrombin, subunit I, domain 2"/>
    <property type="match status" value="1"/>
</dbReference>
<evidence type="ECO:0000313" key="3">
    <source>
        <dbReference type="Proteomes" id="UP001281761"/>
    </source>
</evidence>
<reference evidence="2 3" key="1">
    <citation type="journal article" date="2022" name="bioRxiv">
        <title>Genomics of Preaxostyla Flagellates Illuminates Evolutionary Transitions and the Path Towards Mitochondrial Loss.</title>
        <authorList>
            <person name="Novak L.V.F."/>
            <person name="Treitli S.C."/>
            <person name="Pyrih J."/>
            <person name="Halakuc P."/>
            <person name="Pipaliya S.V."/>
            <person name="Vacek V."/>
            <person name="Brzon O."/>
            <person name="Soukal P."/>
            <person name="Eme L."/>
            <person name="Dacks J.B."/>
            <person name="Karnkowska A."/>
            <person name="Elias M."/>
            <person name="Hampl V."/>
        </authorList>
    </citation>
    <scope>NUCLEOTIDE SEQUENCE [LARGE SCALE GENOMIC DNA]</scope>
    <source>
        <strain evidence="2">NAU3</strain>
        <tissue evidence="2">Gut</tissue>
    </source>
</reference>
<name>A0ABQ9XVD8_9EUKA</name>
<evidence type="ECO:0000259" key="1">
    <source>
        <dbReference type="Pfam" id="PF00079"/>
    </source>
</evidence>
<dbReference type="SUPFAM" id="SSF56574">
    <property type="entry name" value="Serpins"/>
    <property type="match status" value="1"/>
</dbReference>
<dbReference type="InterPro" id="IPR042178">
    <property type="entry name" value="Serpin_sf_1"/>
</dbReference>
<feature type="domain" description="Serpin" evidence="1">
    <location>
        <begin position="2"/>
        <end position="84"/>
    </location>
</feature>